<dbReference type="EMBL" id="NRSD01000002">
    <property type="protein sequence ID" value="MBK1643682.1"/>
    <property type="molecule type" value="Genomic_DNA"/>
</dbReference>
<dbReference type="InterPro" id="IPR026906">
    <property type="entry name" value="LRR_5"/>
</dbReference>
<comment type="caution">
    <text evidence="4">The sequence shown here is derived from an EMBL/GenBank/DDBJ whole genome shotgun (WGS) entry which is preliminary data.</text>
</comment>
<dbReference type="Gene3D" id="3.30.700.10">
    <property type="entry name" value="Glycoprotein, Type 4 Pilin"/>
    <property type="match status" value="1"/>
</dbReference>
<proteinExistence type="inferred from homology"/>
<evidence type="ECO:0000256" key="3">
    <source>
        <dbReference type="SAM" id="Phobius"/>
    </source>
</evidence>
<dbReference type="InterPro" id="IPR012902">
    <property type="entry name" value="N_methyl_site"/>
</dbReference>
<gene>
    <name evidence="4" type="ORF">CKO25_03200</name>
</gene>
<name>A0A9X1B7H5_9GAMM</name>
<evidence type="ECO:0000256" key="2">
    <source>
        <dbReference type="ARBA" id="ARBA00022481"/>
    </source>
</evidence>
<evidence type="ECO:0008006" key="6">
    <source>
        <dbReference type="Google" id="ProtNLM"/>
    </source>
</evidence>
<dbReference type="InterPro" id="IPR045584">
    <property type="entry name" value="Pilin-like"/>
</dbReference>
<feature type="transmembrane region" description="Helical" evidence="3">
    <location>
        <begin position="20"/>
        <end position="41"/>
    </location>
</feature>
<dbReference type="InterPro" id="IPR001082">
    <property type="entry name" value="Pilin"/>
</dbReference>
<dbReference type="AlphaFoldDB" id="A0A9X1B7H5"/>
<dbReference type="Gene3D" id="3.80.10.10">
    <property type="entry name" value="Ribonuclease Inhibitor"/>
    <property type="match status" value="1"/>
</dbReference>
<evidence type="ECO:0000256" key="1">
    <source>
        <dbReference type="ARBA" id="ARBA00005233"/>
    </source>
</evidence>
<sequence>MTTRSPTCRPRECRSPGFTLLELMITVAVIGILAAIAVPAYRDYTIRAKVSEALIMASVPKIAVVEAAAMSGLESITAGNNATLAQVSETRYVKEVRIEDLGVIELETQRTGAIDDPILALIPSMSGGAINWECQLLAGLPRHVPAMCRGGIQTGDGSYTIRLSDGFYLGTGWFTGRLRGQYEGDDKNIKIPTTLEGTTITQIDQDAFLNKGLTSLAFENDSEIVHIHARAFRNNELTEVTLPPNLRRIDQLSFDGNNITSVVIPDSVTAIESNAFTGLQKITVGGNLNFNTHPSGSERNNLLNNSINGNNAFRDAYTSANGGAGTYILDGGTWIKQSG</sequence>
<dbReference type="Pfam" id="PF07963">
    <property type="entry name" value="N_methyl"/>
    <property type="match status" value="1"/>
</dbReference>
<organism evidence="4 5">
    <name type="scientific">Thiocapsa imhoffii</name>
    <dbReference type="NCBI Taxonomy" id="382777"/>
    <lineage>
        <taxon>Bacteria</taxon>
        <taxon>Pseudomonadati</taxon>
        <taxon>Pseudomonadota</taxon>
        <taxon>Gammaproteobacteria</taxon>
        <taxon>Chromatiales</taxon>
        <taxon>Chromatiaceae</taxon>
        <taxon>Thiocapsa</taxon>
    </lineage>
</organism>
<accession>A0A9X1B7H5</accession>
<dbReference type="Pfam" id="PF13306">
    <property type="entry name" value="LRR_5"/>
    <property type="match status" value="1"/>
</dbReference>
<dbReference type="Proteomes" id="UP001138802">
    <property type="component" value="Unassembled WGS sequence"/>
</dbReference>
<dbReference type="GO" id="GO:0009289">
    <property type="term" value="C:pilus"/>
    <property type="evidence" value="ECO:0007669"/>
    <property type="project" value="InterPro"/>
</dbReference>
<protein>
    <recommendedName>
        <fullName evidence="6">Prepilin-type N-terminal cleavage/methylation domain-containing protein</fullName>
    </recommendedName>
</protein>
<keyword evidence="3" id="KW-0812">Transmembrane</keyword>
<evidence type="ECO:0000313" key="4">
    <source>
        <dbReference type="EMBL" id="MBK1643682.1"/>
    </source>
</evidence>
<keyword evidence="3" id="KW-0472">Membrane</keyword>
<dbReference type="InterPro" id="IPR032675">
    <property type="entry name" value="LRR_dom_sf"/>
</dbReference>
<keyword evidence="5" id="KW-1185">Reference proteome</keyword>
<keyword evidence="2" id="KW-0488">Methylation</keyword>
<reference evidence="4 5" key="1">
    <citation type="journal article" date="2020" name="Microorganisms">
        <title>Osmotic Adaptation and Compatible Solute Biosynthesis of Phototrophic Bacteria as Revealed from Genome Analyses.</title>
        <authorList>
            <person name="Imhoff J.F."/>
            <person name="Rahn T."/>
            <person name="Kunzel S."/>
            <person name="Keller A."/>
            <person name="Neulinger S.C."/>
        </authorList>
    </citation>
    <scope>NUCLEOTIDE SEQUENCE [LARGE SCALE GENOMIC DNA]</scope>
    <source>
        <strain evidence="4 5">DSM 21303</strain>
    </source>
</reference>
<comment type="similarity">
    <text evidence="1">Belongs to the N-Me-Phe pilin family.</text>
</comment>
<dbReference type="NCBIfam" id="TIGR02532">
    <property type="entry name" value="IV_pilin_GFxxxE"/>
    <property type="match status" value="1"/>
</dbReference>
<dbReference type="GO" id="GO:0007155">
    <property type="term" value="P:cell adhesion"/>
    <property type="evidence" value="ECO:0007669"/>
    <property type="project" value="InterPro"/>
</dbReference>
<evidence type="ECO:0000313" key="5">
    <source>
        <dbReference type="Proteomes" id="UP001138802"/>
    </source>
</evidence>
<dbReference type="SUPFAM" id="SSF54523">
    <property type="entry name" value="Pili subunits"/>
    <property type="match status" value="1"/>
</dbReference>
<dbReference type="Pfam" id="PF00114">
    <property type="entry name" value="Pilin"/>
    <property type="match status" value="1"/>
</dbReference>
<keyword evidence="3" id="KW-1133">Transmembrane helix</keyword>